<feature type="region of interest" description="Disordered" evidence="1">
    <location>
        <begin position="1"/>
        <end position="29"/>
    </location>
</feature>
<reference evidence="3" key="1">
    <citation type="submission" date="2024-01" db="EMBL/GenBank/DDBJ databases">
        <title>Roseobacter fucihabitans sp. nov., isolated from the brown alga Fucus spiralis.</title>
        <authorList>
            <person name="Hahnke S."/>
            <person name="Berger M."/>
            <person name="Schlingloff A."/>
            <person name="Athale I."/>
            <person name="Neumann-Schaal M."/>
            <person name="Adenaya A."/>
            <person name="Poehlein A."/>
            <person name="Daniel R."/>
            <person name="Pertersen J."/>
            <person name="Brinkhoff T."/>
        </authorList>
    </citation>
    <scope>NUCLEOTIDE SEQUENCE [LARGE SCALE GENOMIC DNA]</scope>
    <source>
        <strain evidence="3">B14</strain>
    </source>
</reference>
<dbReference type="RefSeq" id="WP_187431564.1">
    <property type="nucleotide sequence ID" value="NZ_CP143423.1"/>
</dbReference>
<evidence type="ECO:0000256" key="1">
    <source>
        <dbReference type="SAM" id="MobiDB-lite"/>
    </source>
</evidence>
<dbReference type="Proteomes" id="UP001318682">
    <property type="component" value="Chromosome"/>
</dbReference>
<feature type="region of interest" description="Disordered" evidence="1">
    <location>
        <begin position="79"/>
        <end position="116"/>
    </location>
</feature>
<keyword evidence="3" id="KW-1185">Reference proteome</keyword>
<protein>
    <submittedName>
        <fullName evidence="2">Uncharacterized protein</fullName>
    </submittedName>
</protein>
<accession>A0ABZ2BXX2</accession>
<feature type="compositionally biased region" description="Polar residues" evidence="1">
    <location>
        <begin position="9"/>
        <end position="21"/>
    </location>
</feature>
<evidence type="ECO:0000313" key="3">
    <source>
        <dbReference type="Proteomes" id="UP001318682"/>
    </source>
</evidence>
<gene>
    <name evidence="2" type="ORF">ROLI_034070</name>
</gene>
<name>A0ABZ2BXX2_9RHOB</name>
<organism evidence="2 3">
    <name type="scientific">Roseobacter fucihabitans</name>
    <dbReference type="NCBI Taxonomy" id="1537242"/>
    <lineage>
        <taxon>Bacteria</taxon>
        <taxon>Pseudomonadati</taxon>
        <taxon>Pseudomonadota</taxon>
        <taxon>Alphaproteobacteria</taxon>
        <taxon>Rhodobacterales</taxon>
        <taxon>Roseobacteraceae</taxon>
        <taxon>Roseobacter</taxon>
    </lineage>
</organism>
<proteinExistence type="predicted"/>
<dbReference type="EMBL" id="CP143423">
    <property type="protein sequence ID" value="WVX50310.1"/>
    <property type="molecule type" value="Genomic_DNA"/>
</dbReference>
<evidence type="ECO:0000313" key="2">
    <source>
        <dbReference type="EMBL" id="WVX50310.1"/>
    </source>
</evidence>
<sequence>MRDRKNHRPSQGNRPPVQSRNAAGRVARNDMLTAVQQQADQCPTTGALNALQRQATGVIQRDVVKSDAPDWAKEDFIDGVGRDTAKSNPVDRSPLTHNGSYDARGNLAGDGSAGPAAWASEHYERMNEGPAGVDDRAITHNAGYDAKGDLAIDRSNALAREAYLNEPMTLMCSMVDGKIGSIYFEGGRVRTTHTGGPTKSEHNKNRLFQFNIDRNAAHDHYTRTGDKKRWEKHFRDAHPTSIFNEWLAQALKGEGVTATPAWATPVLSADDALPDDGNQDAAGLKLFEVMVKRNGRLGKHPSRGALVKMTATLTRAELTMLKKVGETISDRDNPHIGNVMFYNFVKTSLPQLLPYIRTPEEIKAEDAEWERTHRPKRKKKRRLSF</sequence>